<dbReference type="RefSeq" id="WP_381727230.1">
    <property type="nucleotide sequence ID" value="NZ_JBHVBU010000058.1"/>
</dbReference>
<dbReference type="EMBL" id="JBHVBU010000058">
    <property type="protein sequence ID" value="MFE7965372.1"/>
    <property type="molecule type" value="Genomic_DNA"/>
</dbReference>
<feature type="signal peptide" evidence="1">
    <location>
        <begin position="1"/>
        <end position="29"/>
    </location>
</feature>
<reference evidence="2 3" key="1">
    <citation type="submission" date="2024-09" db="EMBL/GenBank/DDBJ databases">
        <title>The Natural Products Discovery Center: Release of the First 8490 Sequenced Strains for Exploring Actinobacteria Biosynthetic Diversity.</title>
        <authorList>
            <person name="Kalkreuter E."/>
            <person name="Kautsar S.A."/>
            <person name="Yang D."/>
            <person name="Bader C.D."/>
            <person name="Teijaro C.N."/>
            <person name="Fluegel L."/>
            <person name="Davis C.M."/>
            <person name="Simpson J.R."/>
            <person name="Lauterbach L."/>
            <person name="Steele A.D."/>
            <person name="Gui C."/>
            <person name="Meng S."/>
            <person name="Li G."/>
            <person name="Viehrig K."/>
            <person name="Ye F."/>
            <person name="Su P."/>
            <person name="Kiefer A.F."/>
            <person name="Nichols A."/>
            <person name="Cepeda A.J."/>
            <person name="Yan W."/>
            <person name="Fan B."/>
            <person name="Jiang Y."/>
            <person name="Adhikari A."/>
            <person name="Zheng C.-J."/>
            <person name="Schuster L."/>
            <person name="Cowan T.M."/>
            <person name="Smanski M.J."/>
            <person name="Chevrette M.G."/>
            <person name="De Carvalho L.P.S."/>
            <person name="Shen B."/>
        </authorList>
    </citation>
    <scope>NUCLEOTIDE SEQUENCE [LARGE SCALE GENOMIC DNA]</scope>
    <source>
        <strain evidence="2 3">NPDC057399</strain>
    </source>
</reference>
<comment type="caution">
    <text evidence="2">The sequence shown here is derived from an EMBL/GenBank/DDBJ whole genome shotgun (WGS) entry which is preliminary data.</text>
</comment>
<gene>
    <name evidence="2" type="ORF">ACFU0X_20450</name>
</gene>
<evidence type="ECO:0000313" key="3">
    <source>
        <dbReference type="Proteomes" id="UP001600650"/>
    </source>
</evidence>
<feature type="chain" id="PRO_5046323441" description="ATP-binding protein" evidence="1">
    <location>
        <begin position="30"/>
        <end position="96"/>
    </location>
</feature>
<keyword evidence="3" id="KW-1185">Reference proteome</keyword>
<dbReference type="Proteomes" id="UP001600650">
    <property type="component" value="Unassembled WGS sequence"/>
</dbReference>
<evidence type="ECO:0000313" key="2">
    <source>
        <dbReference type="EMBL" id="MFE7965372.1"/>
    </source>
</evidence>
<evidence type="ECO:0000256" key="1">
    <source>
        <dbReference type="SAM" id="SignalP"/>
    </source>
</evidence>
<name>A0ABW6JL12_STRCE</name>
<keyword evidence="1" id="KW-0732">Signal</keyword>
<proteinExistence type="predicted"/>
<accession>A0ABW6JL12</accession>
<protein>
    <recommendedName>
        <fullName evidence="4">ATP-binding protein</fullName>
    </recommendedName>
</protein>
<sequence>MNALSPKRVIAAAALAASAVAASAGAASAAPLPSPQALSDTLTTTAPDVAQLGQVQDATGLNSATDAVGLDAVTDTARSVVPASALPDTSALNLGR</sequence>
<organism evidence="2 3">
    <name type="scientific">Streptomyces cellulosae</name>
    <dbReference type="NCBI Taxonomy" id="1968"/>
    <lineage>
        <taxon>Bacteria</taxon>
        <taxon>Bacillati</taxon>
        <taxon>Actinomycetota</taxon>
        <taxon>Actinomycetes</taxon>
        <taxon>Kitasatosporales</taxon>
        <taxon>Streptomycetaceae</taxon>
        <taxon>Streptomyces</taxon>
    </lineage>
</organism>
<evidence type="ECO:0008006" key="4">
    <source>
        <dbReference type="Google" id="ProtNLM"/>
    </source>
</evidence>